<name>A0ABP6QFH1_9ACTN</name>
<evidence type="ECO:0000313" key="6">
    <source>
        <dbReference type="Proteomes" id="UP001501237"/>
    </source>
</evidence>
<keyword evidence="3" id="KW-0804">Transcription</keyword>
<dbReference type="Gene3D" id="1.10.10.10">
    <property type="entry name" value="Winged helix-like DNA-binding domain superfamily/Winged helix DNA-binding domain"/>
    <property type="match status" value="1"/>
</dbReference>
<keyword evidence="6" id="KW-1185">Reference proteome</keyword>
<dbReference type="InterPro" id="IPR036388">
    <property type="entry name" value="WH-like_DNA-bd_sf"/>
</dbReference>
<dbReference type="PROSITE" id="PS50043">
    <property type="entry name" value="HTH_LUXR_2"/>
    <property type="match status" value="1"/>
</dbReference>
<dbReference type="InterPro" id="IPR000792">
    <property type="entry name" value="Tscrpt_reg_LuxR_C"/>
</dbReference>
<dbReference type="PANTHER" id="PTHR44688:SF16">
    <property type="entry name" value="DNA-BINDING TRANSCRIPTIONAL ACTIVATOR DEVR_DOSR"/>
    <property type="match status" value="1"/>
</dbReference>
<evidence type="ECO:0000259" key="4">
    <source>
        <dbReference type="PROSITE" id="PS50043"/>
    </source>
</evidence>
<keyword evidence="1" id="KW-0805">Transcription regulation</keyword>
<dbReference type="SMART" id="SM00421">
    <property type="entry name" value="HTH_LUXR"/>
    <property type="match status" value="1"/>
</dbReference>
<accession>A0ABP6QFH1</accession>
<dbReference type="InterPro" id="IPR016032">
    <property type="entry name" value="Sig_transdc_resp-reg_C-effctor"/>
</dbReference>
<organism evidence="5 6">
    <name type="scientific">Actinocorallia longicatena</name>
    <dbReference type="NCBI Taxonomy" id="111803"/>
    <lineage>
        <taxon>Bacteria</taxon>
        <taxon>Bacillati</taxon>
        <taxon>Actinomycetota</taxon>
        <taxon>Actinomycetes</taxon>
        <taxon>Streptosporangiales</taxon>
        <taxon>Thermomonosporaceae</taxon>
        <taxon>Actinocorallia</taxon>
    </lineage>
</organism>
<keyword evidence="2" id="KW-0238">DNA-binding</keyword>
<evidence type="ECO:0000256" key="1">
    <source>
        <dbReference type="ARBA" id="ARBA00023015"/>
    </source>
</evidence>
<reference evidence="6" key="1">
    <citation type="journal article" date="2019" name="Int. J. Syst. Evol. Microbiol.">
        <title>The Global Catalogue of Microorganisms (GCM) 10K type strain sequencing project: providing services to taxonomists for standard genome sequencing and annotation.</title>
        <authorList>
            <consortium name="The Broad Institute Genomics Platform"/>
            <consortium name="The Broad Institute Genome Sequencing Center for Infectious Disease"/>
            <person name="Wu L."/>
            <person name="Ma J."/>
        </authorList>
    </citation>
    <scope>NUCLEOTIDE SEQUENCE [LARGE SCALE GENOMIC DNA]</scope>
    <source>
        <strain evidence="6">JCM 9377</strain>
    </source>
</reference>
<dbReference type="SUPFAM" id="SSF52540">
    <property type="entry name" value="P-loop containing nucleoside triphosphate hydrolases"/>
    <property type="match status" value="1"/>
</dbReference>
<sequence length="814" mass="85964">MVVLGPAGTGKSRLVAEAVAGLAGVAWVRATPAAAELPCGAFAHLLPDTAPGGNPLRWATAAITAPVLVVDDAQLLDPASAELLHRLALQGDRRLLVTVRTGERPPGAVVALWKDELLPRLELGPMPRAEAEAMLGAALPGRIEAGSLARVWETSRGNPLYLRELVLSGALRDVGGLWLWHGSLELSATLRETVAARIGDLTGDERDVLDLLAFGEPLGVSLLDAAATERLEDRQLVTVSRTGRRLEARLAHPLYGEEIRSRWGTLRTRSVLRRLIASVEPAGLRRREDVLRVAVWRLDADLAGEGEDHEHALMLRACGQARAVRDLALAERLARAAGGGRRARLALAGVLSYQERPEEAETIFAALWAEAPEDSMTAFECAVLRAQNLAWGSGRIDEALRVIAEARGIVTSPEYRQSISCFEISIRAVGGDLPGAVALMEETVVPGPQGVRGAGSLSAMRSGVLAIADAAGPALDAVRYALDLIATQPEAMPSITAQVLDAGTIAAIAGADLDLAEHYTERAEALGDWNRSVLQAAASAARNDRLRGRITGALHRVEEAALRLPAGRSASGGPCLGELAQAHALLGNVEAAEEALARAESAVLELGPPVTFPLRFAEIWTAAARGDLTAAVARAEALIDTPYIPFALFALHDLVRLGRPDLAVDGLAALAGNGPLAALFARHAAARTGADLLAVATEFDALGFLLFAAEAAAIAAVRLRAAGEPRRAQLAEQKARTLRHECQGARTPALSSLSTPDLTPRQREIALLAAGGLTNREIATRLFLSIRTVANTLLAVYEKTGVNDRAELGVLLRE</sequence>
<feature type="domain" description="HTH luxR-type" evidence="4">
    <location>
        <begin position="751"/>
        <end position="814"/>
    </location>
</feature>
<gene>
    <name evidence="5" type="ORF">GCM10010468_50550</name>
</gene>
<dbReference type="EMBL" id="BAAAUV010000013">
    <property type="protein sequence ID" value="GAA3223815.1"/>
    <property type="molecule type" value="Genomic_DNA"/>
</dbReference>
<evidence type="ECO:0000256" key="2">
    <source>
        <dbReference type="ARBA" id="ARBA00023125"/>
    </source>
</evidence>
<evidence type="ECO:0000256" key="3">
    <source>
        <dbReference type="ARBA" id="ARBA00023163"/>
    </source>
</evidence>
<dbReference type="PRINTS" id="PR00038">
    <property type="entry name" value="HTHLUXR"/>
</dbReference>
<protein>
    <submittedName>
        <fullName evidence="5">LuxR family transcriptional regulator</fullName>
    </submittedName>
</protein>
<dbReference type="Pfam" id="PF00196">
    <property type="entry name" value="GerE"/>
    <property type="match status" value="1"/>
</dbReference>
<dbReference type="InterPro" id="IPR027417">
    <property type="entry name" value="P-loop_NTPase"/>
</dbReference>
<comment type="caution">
    <text evidence="5">The sequence shown here is derived from an EMBL/GenBank/DDBJ whole genome shotgun (WGS) entry which is preliminary data.</text>
</comment>
<dbReference type="Proteomes" id="UP001501237">
    <property type="component" value="Unassembled WGS sequence"/>
</dbReference>
<dbReference type="SUPFAM" id="SSF46894">
    <property type="entry name" value="C-terminal effector domain of the bipartite response regulators"/>
    <property type="match status" value="1"/>
</dbReference>
<proteinExistence type="predicted"/>
<evidence type="ECO:0000313" key="5">
    <source>
        <dbReference type="EMBL" id="GAA3223815.1"/>
    </source>
</evidence>
<dbReference type="CDD" id="cd06170">
    <property type="entry name" value="LuxR_C_like"/>
    <property type="match status" value="1"/>
</dbReference>
<dbReference type="PANTHER" id="PTHR44688">
    <property type="entry name" value="DNA-BINDING TRANSCRIPTIONAL ACTIVATOR DEVR_DOSR"/>
    <property type="match status" value="1"/>
</dbReference>